<evidence type="ECO:0000313" key="3">
    <source>
        <dbReference type="Proteomes" id="UP000001192"/>
    </source>
</evidence>
<reference evidence="3" key="1">
    <citation type="journal article" date="2014" name="Stand. Genomic Sci.">
        <title>Complete genome sequence of Burkholderia phymatum STM815(T), a broad host range and efficient nitrogen-fixing symbiont of Mimosa species.</title>
        <authorList>
            <person name="Moulin L."/>
            <person name="Klonowska A."/>
            <person name="Caroline B."/>
            <person name="Booth K."/>
            <person name="Vriezen J.A."/>
            <person name="Melkonian R."/>
            <person name="James E.K."/>
            <person name="Young J.P."/>
            <person name="Bena G."/>
            <person name="Hauser L."/>
            <person name="Land M."/>
            <person name="Kyrpides N."/>
            <person name="Bruce D."/>
            <person name="Chain P."/>
            <person name="Copeland A."/>
            <person name="Pitluck S."/>
            <person name="Woyke T."/>
            <person name="Lizotte-Waniewski M."/>
            <person name="Bristow J."/>
            <person name="Riley M."/>
        </authorList>
    </citation>
    <scope>NUCLEOTIDE SEQUENCE [LARGE SCALE GENOMIC DNA]</scope>
    <source>
        <strain evidence="3">DSM 17167 / CIP 108236 / LMG 21445 / STM815</strain>
    </source>
</reference>
<keyword evidence="3" id="KW-1185">Reference proteome</keyword>
<evidence type="ECO:0008006" key="4">
    <source>
        <dbReference type="Google" id="ProtNLM"/>
    </source>
</evidence>
<dbReference type="AlphaFoldDB" id="B2JFS6"/>
<dbReference type="EMBL" id="CP001043">
    <property type="protein sequence ID" value="ACC71551.1"/>
    <property type="molecule type" value="Genomic_DNA"/>
</dbReference>
<keyword evidence="1" id="KW-0732">Signal</keyword>
<dbReference type="STRING" id="391038.Bphy_2376"/>
<dbReference type="Proteomes" id="UP000001192">
    <property type="component" value="Chromosome 1"/>
</dbReference>
<accession>B2JFS6</accession>
<evidence type="ECO:0000313" key="2">
    <source>
        <dbReference type="EMBL" id="ACC71551.1"/>
    </source>
</evidence>
<gene>
    <name evidence="2" type="ordered locus">Bphy_2376</name>
</gene>
<proteinExistence type="predicted"/>
<organism evidence="2 3">
    <name type="scientific">Paraburkholderia phymatum (strain DSM 17167 / CIP 108236 / LMG 21445 / STM815)</name>
    <name type="common">Burkholderia phymatum</name>
    <dbReference type="NCBI Taxonomy" id="391038"/>
    <lineage>
        <taxon>Bacteria</taxon>
        <taxon>Pseudomonadati</taxon>
        <taxon>Pseudomonadota</taxon>
        <taxon>Betaproteobacteria</taxon>
        <taxon>Burkholderiales</taxon>
        <taxon>Burkholderiaceae</taxon>
        <taxon>Paraburkholderia</taxon>
    </lineage>
</organism>
<feature type="chain" id="PRO_5002777889" description="Cellulose biosynthesis protein BcsS" evidence="1">
    <location>
        <begin position="43"/>
        <end position="248"/>
    </location>
</feature>
<dbReference type="Pfam" id="PF17036">
    <property type="entry name" value="CBP_BcsS"/>
    <property type="match status" value="1"/>
</dbReference>
<evidence type="ECO:0000256" key="1">
    <source>
        <dbReference type="SAM" id="SignalP"/>
    </source>
</evidence>
<dbReference type="HOGENOM" id="CLU_1346811_0_0_4"/>
<protein>
    <recommendedName>
        <fullName evidence="4">Cellulose biosynthesis protein BcsS</fullName>
    </recommendedName>
</protein>
<name>B2JFS6_PARP8</name>
<dbReference type="eggNOG" id="ENOG5033D36">
    <property type="taxonomic scope" value="Bacteria"/>
</dbReference>
<dbReference type="InterPro" id="IPR031485">
    <property type="entry name" value="CBP_BcsS"/>
</dbReference>
<feature type="signal peptide" evidence="1">
    <location>
        <begin position="1"/>
        <end position="42"/>
    </location>
</feature>
<dbReference type="KEGG" id="bph:Bphy_2376"/>
<sequence precursor="true">MNEARTRMIQINAVPSRLTRPFIAVASILAAALFSGSQPATAASLIFGGATIAGQGERNEFIGETTPLFSSQYVIQRLALSDYYYQYGKNGETVKVHGEALDGALGLQTAWQQGWFQASAGVHFRNNRVSPDGADAKADGSQFGLSLGVQGEERFGNDWSFGGIGVYTVGPASYWTRVRLLHRAFGTAWAGVEFSRHGDPNYHTNQGGLVLTGIRIGTGLDLGFYTGVKKTTGQSRSFYGGVEVTKSF</sequence>